<feature type="region of interest" description="Disordered" evidence="1">
    <location>
        <begin position="21"/>
        <end position="66"/>
    </location>
</feature>
<organism evidence="2 3">
    <name type="scientific">Macrophomina phaseolina</name>
    <dbReference type="NCBI Taxonomy" id="35725"/>
    <lineage>
        <taxon>Eukaryota</taxon>
        <taxon>Fungi</taxon>
        <taxon>Dikarya</taxon>
        <taxon>Ascomycota</taxon>
        <taxon>Pezizomycotina</taxon>
        <taxon>Dothideomycetes</taxon>
        <taxon>Dothideomycetes incertae sedis</taxon>
        <taxon>Botryosphaeriales</taxon>
        <taxon>Botryosphaeriaceae</taxon>
        <taxon>Macrophomina</taxon>
    </lineage>
</organism>
<feature type="compositionally biased region" description="Acidic residues" evidence="1">
    <location>
        <begin position="22"/>
        <end position="31"/>
    </location>
</feature>
<evidence type="ECO:0000256" key="1">
    <source>
        <dbReference type="SAM" id="MobiDB-lite"/>
    </source>
</evidence>
<feature type="compositionally biased region" description="Polar residues" evidence="1">
    <location>
        <begin position="47"/>
        <end position="61"/>
    </location>
</feature>
<proteinExistence type="predicted"/>
<dbReference type="Proteomes" id="UP000774617">
    <property type="component" value="Unassembled WGS sequence"/>
</dbReference>
<keyword evidence="3" id="KW-1185">Reference proteome</keyword>
<protein>
    <submittedName>
        <fullName evidence="2">Uncharacterized protein</fullName>
    </submittedName>
</protein>
<reference evidence="2 3" key="1">
    <citation type="journal article" date="2021" name="Nat. Commun.">
        <title>Genetic determinants of endophytism in the Arabidopsis root mycobiome.</title>
        <authorList>
            <person name="Mesny F."/>
            <person name="Miyauchi S."/>
            <person name="Thiergart T."/>
            <person name="Pickel B."/>
            <person name="Atanasova L."/>
            <person name="Karlsson M."/>
            <person name="Huettel B."/>
            <person name="Barry K.W."/>
            <person name="Haridas S."/>
            <person name="Chen C."/>
            <person name="Bauer D."/>
            <person name="Andreopoulos W."/>
            <person name="Pangilinan J."/>
            <person name="LaButti K."/>
            <person name="Riley R."/>
            <person name="Lipzen A."/>
            <person name="Clum A."/>
            <person name="Drula E."/>
            <person name="Henrissat B."/>
            <person name="Kohler A."/>
            <person name="Grigoriev I.V."/>
            <person name="Martin F.M."/>
            <person name="Hacquard S."/>
        </authorList>
    </citation>
    <scope>NUCLEOTIDE SEQUENCE [LARGE SCALE GENOMIC DNA]</scope>
    <source>
        <strain evidence="2 3">MPI-SDFR-AT-0080</strain>
    </source>
</reference>
<comment type="caution">
    <text evidence="2">The sequence shown here is derived from an EMBL/GenBank/DDBJ whole genome shotgun (WGS) entry which is preliminary data.</text>
</comment>
<accession>A0ABQ8FT95</accession>
<gene>
    <name evidence="2" type="ORF">B0J12DRAFT_746186</name>
</gene>
<feature type="compositionally biased region" description="Basic and acidic residues" evidence="1">
    <location>
        <begin position="32"/>
        <end position="43"/>
    </location>
</feature>
<sequence length="129" mass="14563">MAGYRVKLPKELKDSLVSEFEANFDSENDETDSTKETAKKNEIHGPISSQSPTEETPSRSLGSRLKRIVSSDTKLSKAKYSAYYMPKDERKLDRLDLYQQVILRRCGGKLDVAPIEQLQQRILDIGAGN</sequence>
<evidence type="ECO:0000313" key="3">
    <source>
        <dbReference type="Proteomes" id="UP000774617"/>
    </source>
</evidence>
<evidence type="ECO:0000313" key="2">
    <source>
        <dbReference type="EMBL" id="KAH7025415.1"/>
    </source>
</evidence>
<dbReference type="EMBL" id="JAGTJR010000059">
    <property type="protein sequence ID" value="KAH7025415.1"/>
    <property type="molecule type" value="Genomic_DNA"/>
</dbReference>
<name>A0ABQ8FT95_9PEZI</name>